<dbReference type="InterPro" id="IPR050469">
    <property type="entry name" value="Diguanylate_Cyclase"/>
</dbReference>
<dbReference type="InterPro" id="IPR029787">
    <property type="entry name" value="Nucleotide_cyclase"/>
</dbReference>
<dbReference type="PROSITE" id="PS50887">
    <property type="entry name" value="GGDEF"/>
    <property type="match status" value="1"/>
</dbReference>
<evidence type="ECO:0000259" key="4">
    <source>
        <dbReference type="PROSITE" id="PS50887"/>
    </source>
</evidence>
<feature type="transmembrane region" description="Helical" evidence="3">
    <location>
        <begin position="196"/>
        <end position="218"/>
    </location>
</feature>
<feature type="transmembrane region" description="Helical" evidence="3">
    <location>
        <begin position="73"/>
        <end position="96"/>
    </location>
</feature>
<feature type="transmembrane region" description="Helical" evidence="3">
    <location>
        <begin position="44"/>
        <end position="67"/>
    </location>
</feature>
<keyword evidence="3" id="KW-0812">Transmembrane</keyword>
<comment type="caution">
    <text evidence="5">The sequence shown here is derived from an EMBL/GenBank/DDBJ whole genome shotgun (WGS) entry which is preliminary data.</text>
</comment>
<feature type="domain" description="GGDEF" evidence="4">
    <location>
        <begin position="260"/>
        <end position="394"/>
    </location>
</feature>
<accession>A0ABW8JYR0</accession>
<proteinExistence type="predicted"/>
<organism evidence="5 6">
    <name type="scientific">Dyella koreensis</name>
    <dbReference type="NCBI Taxonomy" id="311235"/>
    <lineage>
        <taxon>Bacteria</taxon>
        <taxon>Pseudomonadati</taxon>
        <taxon>Pseudomonadota</taxon>
        <taxon>Gammaproteobacteria</taxon>
        <taxon>Lysobacterales</taxon>
        <taxon>Rhodanobacteraceae</taxon>
        <taxon>Dyella</taxon>
    </lineage>
</organism>
<dbReference type="EC" id="2.7.7.65" evidence="1"/>
<dbReference type="CDD" id="cd01949">
    <property type="entry name" value="GGDEF"/>
    <property type="match status" value="1"/>
</dbReference>
<evidence type="ECO:0000256" key="2">
    <source>
        <dbReference type="ARBA" id="ARBA00034247"/>
    </source>
</evidence>
<evidence type="ECO:0000256" key="3">
    <source>
        <dbReference type="SAM" id="Phobius"/>
    </source>
</evidence>
<dbReference type="PANTHER" id="PTHR45138:SF9">
    <property type="entry name" value="DIGUANYLATE CYCLASE DGCM-RELATED"/>
    <property type="match status" value="1"/>
</dbReference>
<feature type="transmembrane region" description="Helical" evidence="3">
    <location>
        <begin position="103"/>
        <end position="123"/>
    </location>
</feature>
<dbReference type="Pfam" id="PF00990">
    <property type="entry name" value="GGDEF"/>
    <property type="match status" value="1"/>
</dbReference>
<reference evidence="5 6" key="1">
    <citation type="submission" date="2020-10" db="EMBL/GenBank/DDBJ databases">
        <title>Phylogeny of dyella-like bacteria.</title>
        <authorList>
            <person name="Fu J."/>
        </authorList>
    </citation>
    <scope>NUCLEOTIDE SEQUENCE [LARGE SCALE GENOMIC DNA]</scope>
    <source>
        <strain evidence="5 6">BB4</strain>
    </source>
</reference>
<dbReference type="PANTHER" id="PTHR45138">
    <property type="entry name" value="REGULATORY COMPONENTS OF SENSORY TRANSDUCTION SYSTEM"/>
    <property type="match status" value="1"/>
</dbReference>
<dbReference type="NCBIfam" id="TIGR00254">
    <property type="entry name" value="GGDEF"/>
    <property type="match status" value="1"/>
</dbReference>
<feature type="transmembrane region" description="Helical" evidence="3">
    <location>
        <begin position="12"/>
        <end position="32"/>
    </location>
</feature>
<name>A0ABW8JYR0_9GAMM</name>
<evidence type="ECO:0000313" key="5">
    <source>
        <dbReference type="EMBL" id="MFK2915777.1"/>
    </source>
</evidence>
<comment type="catalytic activity">
    <reaction evidence="2">
        <text>2 GTP = 3',3'-c-di-GMP + 2 diphosphate</text>
        <dbReference type="Rhea" id="RHEA:24898"/>
        <dbReference type="ChEBI" id="CHEBI:33019"/>
        <dbReference type="ChEBI" id="CHEBI:37565"/>
        <dbReference type="ChEBI" id="CHEBI:58805"/>
        <dbReference type="EC" id="2.7.7.65"/>
    </reaction>
</comment>
<feature type="transmembrane region" description="Helical" evidence="3">
    <location>
        <begin position="163"/>
        <end position="184"/>
    </location>
</feature>
<keyword evidence="3" id="KW-0472">Membrane</keyword>
<dbReference type="Proteomes" id="UP001620408">
    <property type="component" value="Unassembled WGS sequence"/>
</dbReference>
<dbReference type="SMART" id="SM00267">
    <property type="entry name" value="GGDEF"/>
    <property type="match status" value="1"/>
</dbReference>
<sequence length="404" mass="44136">MEWMGRLAHAGTLLIVNALLAALSSAIFLALHVTQRKVHRFHGVLLWGISYAAFAAGFGVLILPAFHIDFARLGLVGNLLIDSGAVLAFLAVHTYLGRPKNKLWVLFPVAALAVAEITCVLVAGENYRIMVVLGGCLRGIITVATGVALWSGVNDSRRMAARLAASFHFLWALMLLNRVAWWLLHPMADISQEPTSTFGLLSRLILTWVVTPSFLWMLTRQLDDELIRSAHQDPLTGVANRRVIWEQGERRATETDRHNATMAVLMIDADHFKAINDRWGHDVGDQVLVAIAGTLGRHLRSEDLLARIGGEEFMVLIKHGEASTVSALAERLRLAVEDQAVALPSGETLSCTVSIGYCVATPGQAHWRDMVIAADQALYTAKRHGRNRVAGASAFAPFIPGEGR</sequence>
<gene>
    <name evidence="5" type="ORF">ISS97_00765</name>
</gene>
<evidence type="ECO:0000256" key="1">
    <source>
        <dbReference type="ARBA" id="ARBA00012528"/>
    </source>
</evidence>
<dbReference type="InterPro" id="IPR043128">
    <property type="entry name" value="Rev_trsase/Diguanyl_cyclase"/>
</dbReference>
<dbReference type="InterPro" id="IPR000160">
    <property type="entry name" value="GGDEF_dom"/>
</dbReference>
<keyword evidence="6" id="KW-1185">Reference proteome</keyword>
<keyword evidence="3" id="KW-1133">Transmembrane helix</keyword>
<dbReference type="Gene3D" id="3.30.70.270">
    <property type="match status" value="1"/>
</dbReference>
<protein>
    <recommendedName>
        <fullName evidence="1">diguanylate cyclase</fullName>
        <ecNumber evidence="1">2.7.7.65</ecNumber>
    </recommendedName>
</protein>
<dbReference type="EMBL" id="JADIKD010000004">
    <property type="protein sequence ID" value="MFK2915777.1"/>
    <property type="molecule type" value="Genomic_DNA"/>
</dbReference>
<feature type="transmembrane region" description="Helical" evidence="3">
    <location>
        <begin position="129"/>
        <end position="151"/>
    </location>
</feature>
<evidence type="ECO:0000313" key="6">
    <source>
        <dbReference type="Proteomes" id="UP001620408"/>
    </source>
</evidence>
<dbReference type="SUPFAM" id="SSF55073">
    <property type="entry name" value="Nucleotide cyclase"/>
    <property type="match status" value="1"/>
</dbReference>